<dbReference type="GO" id="GO:0000400">
    <property type="term" value="F:four-way junction DNA binding"/>
    <property type="evidence" value="ECO:0007669"/>
    <property type="project" value="TreeGrafter"/>
</dbReference>
<evidence type="ECO:0000259" key="11">
    <source>
        <dbReference type="PROSITE" id="PS51192"/>
    </source>
</evidence>
<dbReference type="InterPro" id="IPR014001">
    <property type="entry name" value="Helicase_ATP-bd"/>
</dbReference>
<dbReference type="GO" id="GO:0009378">
    <property type="term" value="F:four-way junction helicase activity"/>
    <property type="evidence" value="ECO:0007669"/>
    <property type="project" value="TreeGrafter"/>
</dbReference>
<gene>
    <name evidence="13" type="ORF">M422DRAFT_46571</name>
</gene>
<dbReference type="PROSITE" id="PS51194">
    <property type="entry name" value="HELICASE_CTER"/>
    <property type="match status" value="1"/>
</dbReference>
<feature type="region of interest" description="Disordered" evidence="10">
    <location>
        <begin position="1006"/>
        <end position="1074"/>
    </location>
</feature>
<dbReference type="PANTHER" id="PTHR14025:SF20">
    <property type="entry name" value="FANCONI ANEMIA GROUP M PROTEIN"/>
    <property type="match status" value="1"/>
</dbReference>
<dbReference type="GO" id="GO:0016887">
    <property type="term" value="F:ATP hydrolysis activity"/>
    <property type="evidence" value="ECO:0007669"/>
    <property type="project" value="RHEA"/>
</dbReference>
<dbReference type="SMART" id="SM00487">
    <property type="entry name" value="DEXDc"/>
    <property type="match status" value="1"/>
</dbReference>
<dbReference type="CDD" id="cd18033">
    <property type="entry name" value="DEXDc_FANCM"/>
    <property type="match status" value="1"/>
</dbReference>
<dbReference type="AlphaFoldDB" id="A0A0C9VES2"/>
<dbReference type="HOGENOM" id="CLU_002513_5_0_1"/>
<dbReference type="FunFam" id="3.40.50.300:FF:000861">
    <property type="entry name" value="Fanconi anemia, complementation group M"/>
    <property type="match status" value="1"/>
</dbReference>
<evidence type="ECO:0000313" key="13">
    <source>
        <dbReference type="EMBL" id="KIJ45499.1"/>
    </source>
</evidence>
<feature type="domain" description="Helicase ATP-binding" evidence="11">
    <location>
        <begin position="242"/>
        <end position="410"/>
    </location>
</feature>
<reference evidence="13 14" key="1">
    <citation type="submission" date="2014-06" db="EMBL/GenBank/DDBJ databases">
        <title>Evolutionary Origins and Diversification of the Mycorrhizal Mutualists.</title>
        <authorList>
            <consortium name="DOE Joint Genome Institute"/>
            <consortium name="Mycorrhizal Genomics Consortium"/>
            <person name="Kohler A."/>
            <person name="Kuo A."/>
            <person name="Nagy L.G."/>
            <person name="Floudas D."/>
            <person name="Copeland A."/>
            <person name="Barry K.W."/>
            <person name="Cichocki N."/>
            <person name="Veneault-Fourrey C."/>
            <person name="LaButti K."/>
            <person name="Lindquist E.A."/>
            <person name="Lipzen A."/>
            <person name="Lundell T."/>
            <person name="Morin E."/>
            <person name="Murat C."/>
            <person name="Riley R."/>
            <person name="Ohm R."/>
            <person name="Sun H."/>
            <person name="Tunlid A."/>
            <person name="Henrissat B."/>
            <person name="Grigoriev I.V."/>
            <person name="Hibbett D.S."/>
            <person name="Martin F."/>
        </authorList>
    </citation>
    <scope>NUCLEOTIDE SEQUENCE [LARGE SCALE GENOMIC DNA]</scope>
    <source>
        <strain evidence="13 14">SS14</strain>
    </source>
</reference>
<protein>
    <recommendedName>
        <fullName evidence="9">ATP-dependent DNA helicase</fullName>
        <ecNumber evidence="9">3.6.4.12</ecNumber>
    </recommendedName>
</protein>
<evidence type="ECO:0000256" key="10">
    <source>
        <dbReference type="SAM" id="MobiDB-lite"/>
    </source>
</evidence>
<keyword evidence="5" id="KW-0347">Helicase</keyword>
<comment type="function">
    <text evidence="9">ATP-dependent DNA helicase involved in DNA damage repair by homologous recombination and in genome maintenance. Capable of unwinding D-loops. Plays a role in limiting crossover recombinants during mitotic DNA double-strand break (DSB) repair. Component of a FANCM-MHF complex which promotes gene conversion at blocked replication forks, probably by reversal of the stalled fork.</text>
</comment>
<evidence type="ECO:0000256" key="7">
    <source>
        <dbReference type="ARBA" id="ARBA00023242"/>
    </source>
</evidence>
<dbReference type="OrthoDB" id="164902at2759"/>
<evidence type="ECO:0000256" key="1">
    <source>
        <dbReference type="ARBA" id="ARBA00004123"/>
    </source>
</evidence>
<dbReference type="GO" id="GO:0043138">
    <property type="term" value="F:3'-5' DNA helicase activity"/>
    <property type="evidence" value="ECO:0007669"/>
    <property type="project" value="InterPro"/>
</dbReference>
<evidence type="ECO:0000256" key="3">
    <source>
        <dbReference type="ARBA" id="ARBA00022741"/>
    </source>
</evidence>
<dbReference type="PROSITE" id="PS51192">
    <property type="entry name" value="HELICASE_ATP_BIND_1"/>
    <property type="match status" value="1"/>
</dbReference>
<keyword evidence="4" id="KW-0378">Hydrolase</keyword>
<feature type="domain" description="Helicase C-terminal" evidence="12">
    <location>
        <begin position="581"/>
        <end position="765"/>
    </location>
</feature>
<organism evidence="13 14">
    <name type="scientific">Sphaerobolus stellatus (strain SS14)</name>
    <dbReference type="NCBI Taxonomy" id="990650"/>
    <lineage>
        <taxon>Eukaryota</taxon>
        <taxon>Fungi</taxon>
        <taxon>Dikarya</taxon>
        <taxon>Basidiomycota</taxon>
        <taxon>Agaricomycotina</taxon>
        <taxon>Agaricomycetes</taxon>
        <taxon>Phallomycetidae</taxon>
        <taxon>Geastrales</taxon>
        <taxon>Sphaerobolaceae</taxon>
        <taxon>Sphaerobolus</taxon>
    </lineage>
</organism>
<feature type="region of interest" description="Disordered" evidence="10">
    <location>
        <begin position="1182"/>
        <end position="1218"/>
    </location>
</feature>
<feature type="region of interest" description="Disordered" evidence="10">
    <location>
        <begin position="779"/>
        <end position="953"/>
    </location>
</feature>
<evidence type="ECO:0000256" key="8">
    <source>
        <dbReference type="ARBA" id="ARBA00047995"/>
    </source>
</evidence>
<sequence length="1248" mass="137892">MSSDSYFDDADDLSAFIAEVHAIEAKHTQPPKSQFSAIPATSVIAPSWKPTRQPVAGPSKPREIIDVDADDSFENFFDDIDPAELEQIDKATQAALKQNKTGLVAGPSNPRPNGLTRQLTLTGEIFSNPPPKVSRPPAKPPPTRGTQTHLTYGGSKAKKIKQWDHTAFAKSGWKATKPSGKGKGRAGDGDEDCESPVEFEQFPAPVHNLKEPPPFKHKPDMFAAQRWVYPTNKPKRDYQFNIAKAALFENTLVALPTGLGKTFIAGAVMYNYYSWFPEGKVVFVAPTKPLVAQQIDACHKACGIPGDDAAELTGQIPRPTRAKLWMEKHVFFMTPQTLMNDLRTGNCNPTDIVLLVIDEAHKATGDYAYAQVVRYLMATNGHFRILALTATPGAKPEAVQAIIDSLHISHIEIRDENSPDLRKYILPKKISTHVIKMTPEVVKIRDMMIKLMTKTGKRLLENNILTNVDYVKLHSYRCNAVMQRLSQDGSGRKVPWAYPALKNLGALARIMGYLLECSVAMCYEGLKDISSPAGQEDRKATNFRSDPLFQDIIHELNGMHNNGGFPFHPKMAKLEAITLDYFVQANAATEEAGDADLGGKSKVMVFTTFRSSVDEIVTMLNKHSPLIRATRFIGQGTDKAGKKGIAQKEQLEVIQKFKEDVYNVLVATSIGEEGLDIGEVDMIVCYDAQKTPIRMLQRVGRTGRKRAGRVEVLLAESREESNWDKAKDDYESVQLSIMRGDGIQLFGDVDRLLPDSITPTLKEMELPIYEYVRVTKPAKATAAAKGTKRKRNDDYTRNMPQGALDGFITSSKLVAKSKKQRTAPKELNTSDEDEDEPPKDGPSRPVKAKATRKAKVDSTGKKKAAGTSKPRAKKAKPVLHRELTLSQLAKEMEDDSDDLEIERGIQLSPRRRPAQSPRSSTASLSPQLQFSRPVVSPILNRKESNSSPERPLISKAEHAWLLESDDDDDIVILKSDEEDTKMVGSDDDVVILESDEDVKMVENALSSPAPIPQSKEKLFDFTSSPPQPSEFRNSPLSHVPSEQLIQESSASDNPSADQAMDNITPPMMASSSVGPLRRVRRRPIFISPTQATPAQAQMSSPGPSPAVLPRKKRQRIDPEAAKEFLDIEAEVSGDDAFGLDSDVNEVESESDRRFAGNFEPTQAPPRYNQSNVYRHSLMTQAPRGRNAPQFTSRPLRKGIFGPSRPRIGVPVSSSPMSTALPDEYSIDSFVVEDDDDILLREETGSSAI</sequence>
<accession>A0A0C9VES2</accession>
<dbReference type="Gene3D" id="3.40.50.300">
    <property type="entry name" value="P-loop containing nucleotide triphosphate hydrolases"/>
    <property type="match status" value="2"/>
</dbReference>
<name>A0A0C9VES2_SPHS4</name>
<dbReference type="Pfam" id="PF00271">
    <property type="entry name" value="Helicase_C"/>
    <property type="match status" value="1"/>
</dbReference>
<dbReference type="CDD" id="cd12091">
    <property type="entry name" value="FANCM_ID"/>
    <property type="match status" value="1"/>
</dbReference>
<dbReference type="InterPro" id="IPR027417">
    <property type="entry name" value="P-loop_NTPase"/>
</dbReference>
<feature type="compositionally biased region" description="Polar residues" evidence="10">
    <location>
        <begin position="1043"/>
        <end position="1056"/>
    </location>
</feature>
<evidence type="ECO:0000313" key="14">
    <source>
        <dbReference type="Proteomes" id="UP000054279"/>
    </source>
</evidence>
<dbReference type="InterPro" id="IPR001650">
    <property type="entry name" value="Helicase_C-like"/>
</dbReference>
<comment type="catalytic activity">
    <reaction evidence="8 9">
        <text>ATP + H2O = ADP + phosphate + H(+)</text>
        <dbReference type="Rhea" id="RHEA:13065"/>
        <dbReference type="ChEBI" id="CHEBI:15377"/>
        <dbReference type="ChEBI" id="CHEBI:15378"/>
        <dbReference type="ChEBI" id="CHEBI:30616"/>
        <dbReference type="ChEBI" id="CHEBI:43474"/>
        <dbReference type="ChEBI" id="CHEBI:456216"/>
        <dbReference type="EC" id="3.6.4.12"/>
    </reaction>
</comment>
<dbReference type="GO" id="GO:0036297">
    <property type="term" value="P:interstrand cross-link repair"/>
    <property type="evidence" value="ECO:0007669"/>
    <property type="project" value="UniProtKB-ARBA"/>
</dbReference>
<keyword evidence="14" id="KW-1185">Reference proteome</keyword>
<dbReference type="EC" id="3.6.4.12" evidence="9"/>
<feature type="region of interest" description="Disordered" evidence="10">
    <location>
        <begin position="124"/>
        <end position="156"/>
    </location>
</feature>
<feature type="region of interest" description="Disordered" evidence="10">
    <location>
        <begin position="1090"/>
        <end position="1112"/>
    </location>
</feature>
<evidence type="ECO:0000256" key="5">
    <source>
        <dbReference type="ARBA" id="ARBA00022806"/>
    </source>
</evidence>
<dbReference type="PANTHER" id="PTHR14025">
    <property type="entry name" value="FANCONI ANEMIA GROUP M FANCM FAMILY MEMBER"/>
    <property type="match status" value="1"/>
</dbReference>
<feature type="compositionally biased region" description="Polar residues" evidence="10">
    <location>
        <begin position="1090"/>
        <end position="1101"/>
    </location>
</feature>
<evidence type="ECO:0000256" key="9">
    <source>
        <dbReference type="RuleBase" id="RU367027"/>
    </source>
</evidence>
<feature type="region of interest" description="Disordered" evidence="10">
    <location>
        <begin position="172"/>
        <end position="193"/>
    </location>
</feature>
<dbReference type="Pfam" id="PF04851">
    <property type="entry name" value="ResIII"/>
    <property type="match status" value="1"/>
</dbReference>
<proteinExistence type="inferred from homology"/>
<feature type="compositionally biased region" description="Polar residues" evidence="10">
    <location>
        <begin position="921"/>
        <end position="930"/>
    </location>
</feature>
<feature type="region of interest" description="Disordered" evidence="10">
    <location>
        <begin position="1148"/>
        <end position="1168"/>
    </location>
</feature>
<dbReference type="Proteomes" id="UP000054279">
    <property type="component" value="Unassembled WGS sequence"/>
</dbReference>
<evidence type="ECO:0000259" key="12">
    <source>
        <dbReference type="PROSITE" id="PS51194"/>
    </source>
</evidence>
<dbReference type="SUPFAM" id="SSF52540">
    <property type="entry name" value="P-loop containing nucleoside triphosphate hydrolases"/>
    <property type="match status" value="1"/>
</dbReference>
<comment type="subunit">
    <text evidence="9">Interacts with the MHF histone-fold complex to form the FANCM-MHF complex.</text>
</comment>
<dbReference type="InterPro" id="IPR044749">
    <property type="entry name" value="FANCM_DEXDc"/>
</dbReference>
<evidence type="ECO:0000256" key="6">
    <source>
        <dbReference type="ARBA" id="ARBA00022840"/>
    </source>
</evidence>
<dbReference type="GO" id="GO:0005634">
    <property type="term" value="C:nucleus"/>
    <property type="evidence" value="ECO:0007669"/>
    <property type="project" value="UniProtKB-SubCell"/>
</dbReference>
<comment type="similarity">
    <text evidence="2 9">Belongs to the DEAD box helicase family. DEAH subfamily. FANCM sub-subfamily.</text>
</comment>
<dbReference type="CDD" id="cd18801">
    <property type="entry name" value="SF2_C_FANCM_Hef"/>
    <property type="match status" value="1"/>
</dbReference>
<dbReference type="SMART" id="SM00490">
    <property type="entry name" value="HELICc"/>
    <property type="match status" value="1"/>
</dbReference>
<dbReference type="InterPro" id="IPR039686">
    <property type="entry name" value="FANCM/Mph1-like_ID"/>
</dbReference>
<dbReference type="EMBL" id="KN837111">
    <property type="protein sequence ID" value="KIJ45499.1"/>
    <property type="molecule type" value="Genomic_DNA"/>
</dbReference>
<dbReference type="InterPro" id="IPR006935">
    <property type="entry name" value="Helicase/UvrB_N"/>
</dbReference>
<dbReference type="GO" id="GO:0005524">
    <property type="term" value="F:ATP binding"/>
    <property type="evidence" value="ECO:0007669"/>
    <property type="project" value="UniProtKB-UniRule"/>
</dbReference>
<dbReference type="GO" id="GO:0045003">
    <property type="term" value="P:double-strand break repair via synthesis-dependent strand annealing"/>
    <property type="evidence" value="ECO:0007669"/>
    <property type="project" value="TreeGrafter"/>
</dbReference>
<keyword evidence="7" id="KW-0539">Nucleus</keyword>
<comment type="subcellular location">
    <subcellularLocation>
        <location evidence="1 9">Nucleus</location>
    </subcellularLocation>
</comment>
<evidence type="ECO:0000256" key="2">
    <source>
        <dbReference type="ARBA" id="ARBA00009889"/>
    </source>
</evidence>
<feature type="compositionally biased region" description="Pro residues" evidence="10">
    <location>
        <begin position="128"/>
        <end position="143"/>
    </location>
</feature>
<keyword evidence="3" id="KW-0547">Nucleotide-binding</keyword>
<evidence type="ECO:0000256" key="4">
    <source>
        <dbReference type="ARBA" id="ARBA00022801"/>
    </source>
</evidence>
<keyword evidence="6" id="KW-0067">ATP-binding</keyword>